<feature type="transmembrane region" description="Helical" evidence="1">
    <location>
        <begin position="5"/>
        <end position="26"/>
    </location>
</feature>
<reference evidence="2" key="1">
    <citation type="journal article" date="2015" name="Proc. Natl. Acad. Sci. U.S.A.">
        <title>Networks of energetic and metabolic interactions define dynamics in microbial communities.</title>
        <authorList>
            <person name="Embree M."/>
            <person name="Liu J.K."/>
            <person name="Al-Bassam M.M."/>
            <person name="Zengler K."/>
        </authorList>
    </citation>
    <scope>NUCLEOTIDE SEQUENCE</scope>
</reference>
<evidence type="ECO:0008006" key="3">
    <source>
        <dbReference type="Google" id="ProtNLM"/>
    </source>
</evidence>
<keyword evidence="1" id="KW-0812">Transmembrane</keyword>
<comment type="caution">
    <text evidence="2">The sequence shown here is derived from an EMBL/GenBank/DDBJ whole genome shotgun (WGS) entry which is preliminary data.</text>
</comment>
<gene>
    <name evidence="2" type="ORF">ASZ90_016948</name>
</gene>
<keyword evidence="1" id="KW-0472">Membrane</keyword>
<dbReference type="EMBL" id="LNQE01001794">
    <property type="protein sequence ID" value="KUG05616.1"/>
    <property type="molecule type" value="Genomic_DNA"/>
</dbReference>
<evidence type="ECO:0000313" key="2">
    <source>
        <dbReference type="EMBL" id="KUG05616.1"/>
    </source>
</evidence>
<dbReference type="AlphaFoldDB" id="A0A0W8EAH5"/>
<sequence>MRRDLLIIALAGIGVLALIMVIYPLVLGPAGAEITAVTTDKDLYHSNDVMKITVLVRSQGDMTNTTLVLSGIRDRHGSPHLRKEIPVSLSPGPNTLVYDHKLPACSSCSGLLPGTYEVEASLLREGGIISNMTHAFSLEQ</sequence>
<evidence type="ECO:0000256" key="1">
    <source>
        <dbReference type="SAM" id="Phobius"/>
    </source>
</evidence>
<keyword evidence="1" id="KW-1133">Transmembrane helix</keyword>
<name>A0A0W8EAH5_9ZZZZ</name>
<protein>
    <recommendedName>
        <fullName evidence="3">YtkA-like domain-containing protein</fullName>
    </recommendedName>
</protein>
<organism evidence="2">
    <name type="scientific">hydrocarbon metagenome</name>
    <dbReference type="NCBI Taxonomy" id="938273"/>
    <lineage>
        <taxon>unclassified sequences</taxon>
        <taxon>metagenomes</taxon>
        <taxon>ecological metagenomes</taxon>
    </lineage>
</organism>
<proteinExistence type="predicted"/>
<accession>A0A0W8EAH5</accession>